<organism evidence="2 3">
    <name type="scientific">Chlamydomonas reinhardtii</name>
    <name type="common">Chlamydomonas smithii</name>
    <dbReference type="NCBI Taxonomy" id="3055"/>
    <lineage>
        <taxon>Eukaryota</taxon>
        <taxon>Viridiplantae</taxon>
        <taxon>Chlorophyta</taxon>
        <taxon>core chlorophytes</taxon>
        <taxon>Chlorophyceae</taxon>
        <taxon>CS clade</taxon>
        <taxon>Chlamydomonadales</taxon>
        <taxon>Chlamydomonadaceae</taxon>
        <taxon>Chlamydomonas</taxon>
    </lineage>
</organism>
<accession>A0A2K3E657</accession>
<feature type="region of interest" description="Disordered" evidence="1">
    <location>
        <begin position="217"/>
        <end position="266"/>
    </location>
</feature>
<dbReference type="ExpressionAtlas" id="A0A2K3E657">
    <property type="expression patterns" value="baseline"/>
</dbReference>
<feature type="compositionally biased region" description="Low complexity" evidence="1">
    <location>
        <begin position="636"/>
        <end position="660"/>
    </location>
</feature>
<feature type="compositionally biased region" description="Low complexity" evidence="1">
    <location>
        <begin position="61"/>
        <end position="71"/>
    </location>
</feature>
<gene>
    <name evidence="2" type="ORF">CHLRE_01g019650v5</name>
</gene>
<feature type="region of interest" description="Disordered" evidence="1">
    <location>
        <begin position="17"/>
        <end position="78"/>
    </location>
</feature>
<sequence length="785" mass="78840">MQSLGRSFTRHVNSGAGAKLHGWRGAVRPGRRQWASGRAASGAGSPPGGGGGGGGGGGPRGPAHVVGPEPDGSGGGGRPSVPLWWRGLQVCAGVAVAAGVSVAALPAALSTQWGLQQAMELINQHMPGRVEVAEARLSWWSGGNELSCVKVYDSPRGGQILLHLNKVSTSASLWQLLTGSRGYNLIISKPWINAVYDTKLGDFKLITWAEKVGLLNAPPPPPPAASAAPKAPPSSQQPPQQPSEGQPVSGGSGKPGDRGQGGQKPGGLVEVLARINSKMDLSADVRLGRMNLVVADAMLLVPEEIRQILGPSVHITGAIGEECLREWAEEVGEDVGWALGAAASPTSSRAAGGTAAAVASVSPAGPEAVAVRPPAEVLRRPRDYKPGVMQVNSAHLVGEMRLWDGPYHTLLHQPATASLDLTPALTRLGLAAANPLLDSVVTVQGAAGGGGGGAAGAGGGRLSASFSPDGGRLPYQAATVEMAPVTLELGPASNLLQLLSDLGLRGLGRGGGASSSLSLSRMSVHFTRGGELRTQRVDMRLGGTAAAATGGTTTSGGGSAAAPGSATDAAAASGAAATVTDVLPSEPPGSGGVRLAVWGRADLMTDTIDFTVGVAPGPLLAALGLPSGERPPAPAAGPDADAAAGSSSASSGGRASSGVSSRDLALLPQGYMLLVPVRGPTSAPRYDVAGAVVRLGQLGARQKAVQWAERQQLRGEQEREGQERGAGQDSSGGAVRRGLVAGLGALMQAVAPPQELVAAIDTVLQEDLSRIPPPLPPVPPGRSVA</sequence>
<dbReference type="GeneID" id="5715182"/>
<feature type="compositionally biased region" description="Gly residues" evidence="1">
    <location>
        <begin position="45"/>
        <end position="60"/>
    </location>
</feature>
<dbReference type="OMA" id="ISKPWIN"/>
<proteinExistence type="predicted"/>
<reference evidence="2 3" key="1">
    <citation type="journal article" date="2007" name="Science">
        <title>The Chlamydomonas genome reveals the evolution of key animal and plant functions.</title>
        <authorList>
            <person name="Merchant S.S."/>
            <person name="Prochnik S.E."/>
            <person name="Vallon O."/>
            <person name="Harris E.H."/>
            <person name="Karpowicz S.J."/>
            <person name="Witman G.B."/>
            <person name="Terry A."/>
            <person name="Salamov A."/>
            <person name="Fritz-Laylin L.K."/>
            <person name="Marechal-Drouard L."/>
            <person name="Marshall W.F."/>
            <person name="Qu L.H."/>
            <person name="Nelson D.R."/>
            <person name="Sanderfoot A.A."/>
            <person name="Spalding M.H."/>
            <person name="Kapitonov V.V."/>
            <person name="Ren Q."/>
            <person name="Ferris P."/>
            <person name="Lindquist E."/>
            <person name="Shapiro H."/>
            <person name="Lucas S.M."/>
            <person name="Grimwood J."/>
            <person name="Schmutz J."/>
            <person name="Cardol P."/>
            <person name="Cerutti H."/>
            <person name="Chanfreau G."/>
            <person name="Chen C.L."/>
            <person name="Cognat V."/>
            <person name="Croft M.T."/>
            <person name="Dent R."/>
            <person name="Dutcher S."/>
            <person name="Fernandez E."/>
            <person name="Fukuzawa H."/>
            <person name="Gonzalez-Ballester D."/>
            <person name="Gonzalez-Halphen D."/>
            <person name="Hallmann A."/>
            <person name="Hanikenne M."/>
            <person name="Hippler M."/>
            <person name="Inwood W."/>
            <person name="Jabbari K."/>
            <person name="Kalanon M."/>
            <person name="Kuras R."/>
            <person name="Lefebvre P.A."/>
            <person name="Lemaire S.D."/>
            <person name="Lobanov A.V."/>
            <person name="Lohr M."/>
            <person name="Manuell A."/>
            <person name="Meier I."/>
            <person name="Mets L."/>
            <person name="Mittag M."/>
            <person name="Mittelmeier T."/>
            <person name="Moroney J.V."/>
            <person name="Moseley J."/>
            <person name="Napoli C."/>
            <person name="Nedelcu A.M."/>
            <person name="Niyogi K."/>
            <person name="Novoselov S.V."/>
            <person name="Paulsen I.T."/>
            <person name="Pazour G."/>
            <person name="Purton S."/>
            <person name="Ral J.P."/>
            <person name="Riano-Pachon D.M."/>
            <person name="Riekhof W."/>
            <person name="Rymarquis L."/>
            <person name="Schroda M."/>
            <person name="Stern D."/>
            <person name="Umen J."/>
            <person name="Willows R."/>
            <person name="Wilson N."/>
            <person name="Zimmer S.L."/>
            <person name="Allmer J."/>
            <person name="Balk J."/>
            <person name="Bisova K."/>
            <person name="Chen C.J."/>
            <person name="Elias M."/>
            <person name="Gendler K."/>
            <person name="Hauser C."/>
            <person name="Lamb M.R."/>
            <person name="Ledford H."/>
            <person name="Long J.C."/>
            <person name="Minagawa J."/>
            <person name="Page M.D."/>
            <person name="Pan J."/>
            <person name="Pootakham W."/>
            <person name="Roje S."/>
            <person name="Rose A."/>
            <person name="Stahlberg E."/>
            <person name="Terauchi A.M."/>
            <person name="Yang P."/>
            <person name="Ball S."/>
            <person name="Bowler C."/>
            <person name="Dieckmann C.L."/>
            <person name="Gladyshev V.N."/>
            <person name="Green P."/>
            <person name="Jorgensen R."/>
            <person name="Mayfield S."/>
            <person name="Mueller-Roeber B."/>
            <person name="Rajamani S."/>
            <person name="Sayre R.T."/>
            <person name="Brokstein P."/>
            <person name="Dubchak I."/>
            <person name="Goodstein D."/>
            <person name="Hornick L."/>
            <person name="Huang Y.W."/>
            <person name="Jhaveri J."/>
            <person name="Luo Y."/>
            <person name="Martinez D."/>
            <person name="Ngau W.C."/>
            <person name="Otillar B."/>
            <person name="Poliakov A."/>
            <person name="Porter A."/>
            <person name="Szajkowski L."/>
            <person name="Werner G."/>
            <person name="Zhou K."/>
            <person name="Grigoriev I.V."/>
            <person name="Rokhsar D.S."/>
            <person name="Grossman A.R."/>
        </authorList>
    </citation>
    <scope>NUCLEOTIDE SEQUENCE [LARGE SCALE GENOMIC DNA]</scope>
    <source>
        <strain evidence="3">CC-503</strain>
    </source>
</reference>
<dbReference type="KEGG" id="cre:CHLRE_01g019650v5"/>
<feature type="region of interest" description="Disordered" evidence="1">
    <location>
        <begin position="709"/>
        <end position="734"/>
    </location>
</feature>
<evidence type="ECO:0000313" key="2">
    <source>
        <dbReference type="EMBL" id="PNW88217.1"/>
    </source>
</evidence>
<feature type="compositionally biased region" description="Low complexity" evidence="1">
    <location>
        <begin position="35"/>
        <end position="44"/>
    </location>
</feature>
<feature type="region of interest" description="Disordered" evidence="1">
    <location>
        <begin position="546"/>
        <end position="566"/>
    </location>
</feature>
<dbReference type="InParanoid" id="A0A2K3E657"/>
<dbReference type="AlphaFoldDB" id="A0A2K3E657"/>
<dbReference type="EMBL" id="CM008962">
    <property type="protein sequence ID" value="PNW88217.1"/>
    <property type="molecule type" value="Genomic_DNA"/>
</dbReference>
<name>A0A2K3E657_CHLRE</name>
<keyword evidence="3" id="KW-1185">Reference proteome</keyword>
<feature type="region of interest" description="Disordered" evidence="1">
    <location>
        <begin position="630"/>
        <end position="660"/>
    </location>
</feature>
<dbReference type="Proteomes" id="UP000006906">
    <property type="component" value="Chromosome 1"/>
</dbReference>
<protein>
    <submittedName>
        <fullName evidence="2">Uncharacterized protein</fullName>
    </submittedName>
</protein>
<evidence type="ECO:0000256" key="1">
    <source>
        <dbReference type="SAM" id="MobiDB-lite"/>
    </source>
</evidence>
<evidence type="ECO:0000313" key="3">
    <source>
        <dbReference type="Proteomes" id="UP000006906"/>
    </source>
</evidence>
<feature type="compositionally biased region" description="Pro residues" evidence="1">
    <location>
        <begin position="217"/>
        <end position="241"/>
    </location>
</feature>
<dbReference type="OrthoDB" id="544165at2759"/>
<dbReference type="PaxDb" id="3055-EDP09239"/>
<feature type="compositionally biased region" description="Gly residues" evidence="1">
    <location>
        <begin position="248"/>
        <end position="265"/>
    </location>
</feature>
<dbReference type="RefSeq" id="XP_001689501.2">
    <property type="nucleotide sequence ID" value="XM_001689449.2"/>
</dbReference>
<dbReference type="Gramene" id="PNW88217">
    <property type="protein sequence ID" value="PNW88217"/>
    <property type="gene ID" value="CHLRE_01g019650v5"/>
</dbReference>
<feature type="compositionally biased region" description="Basic and acidic residues" evidence="1">
    <location>
        <begin position="711"/>
        <end position="723"/>
    </location>
</feature>